<sequence length="103" mass="11845">MTCQLPSDCLNEIFECLEEDTLTLHSYLLTAFGVEFLTLYACLLNESKELLQKSGILFQTTTAKKPLFNYAAFCRVHSVRDISRIVDNAFKDKPLHNSIKLRR</sequence>
<gene>
    <name evidence="1" type="ORF">RhiirC2_777751</name>
</gene>
<organism evidence="1 2">
    <name type="scientific">Rhizophagus irregularis</name>
    <dbReference type="NCBI Taxonomy" id="588596"/>
    <lineage>
        <taxon>Eukaryota</taxon>
        <taxon>Fungi</taxon>
        <taxon>Fungi incertae sedis</taxon>
        <taxon>Mucoromycota</taxon>
        <taxon>Glomeromycotina</taxon>
        <taxon>Glomeromycetes</taxon>
        <taxon>Glomerales</taxon>
        <taxon>Glomeraceae</taxon>
        <taxon>Rhizophagus</taxon>
    </lineage>
</organism>
<proteinExistence type="predicted"/>
<dbReference type="VEuPathDB" id="FungiDB:RhiirA1_458545"/>
<accession>A0A2N1NDI0</accession>
<evidence type="ECO:0000313" key="1">
    <source>
        <dbReference type="EMBL" id="PKK71965.1"/>
    </source>
</evidence>
<comment type="caution">
    <text evidence="1">The sequence shown here is derived from an EMBL/GenBank/DDBJ whole genome shotgun (WGS) entry which is preliminary data.</text>
</comment>
<dbReference type="Proteomes" id="UP000233469">
    <property type="component" value="Unassembled WGS sequence"/>
</dbReference>
<reference evidence="1 2" key="2">
    <citation type="submission" date="2017-10" db="EMBL/GenBank/DDBJ databases">
        <title>Extensive intraspecific genome diversity in a model arbuscular mycorrhizal fungus.</title>
        <authorList>
            <person name="Chen E.C.H."/>
            <person name="Morin E."/>
            <person name="Baudet D."/>
            <person name="Noel J."/>
            <person name="Ndikumana S."/>
            <person name="Charron P."/>
            <person name="St-Onge C."/>
            <person name="Giorgi J."/>
            <person name="Grigoriev I.V."/>
            <person name="Roux C."/>
            <person name="Martin F.M."/>
            <person name="Corradi N."/>
        </authorList>
    </citation>
    <scope>NUCLEOTIDE SEQUENCE [LARGE SCALE GENOMIC DNA]</scope>
    <source>
        <strain evidence="1 2">C2</strain>
    </source>
</reference>
<evidence type="ECO:0000313" key="2">
    <source>
        <dbReference type="Proteomes" id="UP000233469"/>
    </source>
</evidence>
<name>A0A2N1NDI0_9GLOM</name>
<dbReference type="AlphaFoldDB" id="A0A2N1NDI0"/>
<dbReference type="EMBL" id="LLXL01000470">
    <property type="protein sequence ID" value="PKK71965.1"/>
    <property type="molecule type" value="Genomic_DNA"/>
</dbReference>
<protein>
    <submittedName>
        <fullName evidence="1">Uncharacterized protein</fullName>
    </submittedName>
</protein>
<reference evidence="1 2" key="1">
    <citation type="submission" date="2016-04" db="EMBL/GenBank/DDBJ databases">
        <title>Genome analyses suggest a sexual origin of heterokaryosis in a supposedly ancient asexual fungus.</title>
        <authorList>
            <person name="Ropars J."/>
            <person name="Sedzielewska K."/>
            <person name="Noel J."/>
            <person name="Charron P."/>
            <person name="Farinelli L."/>
            <person name="Marton T."/>
            <person name="Kruger M."/>
            <person name="Pelin A."/>
            <person name="Brachmann A."/>
            <person name="Corradi N."/>
        </authorList>
    </citation>
    <scope>NUCLEOTIDE SEQUENCE [LARGE SCALE GENOMIC DNA]</scope>
    <source>
        <strain evidence="1 2">C2</strain>
    </source>
</reference>